<gene>
    <name evidence="1" type="ORF">MPNT_540001</name>
</gene>
<dbReference type="EMBL" id="CAJNOB010000050">
    <property type="protein sequence ID" value="CAF0703278.1"/>
    <property type="molecule type" value="Genomic_DNA"/>
</dbReference>
<dbReference type="Proteomes" id="UP000663859">
    <property type="component" value="Unassembled WGS sequence"/>
</dbReference>
<accession>A0A8J2FTL0</accession>
<dbReference type="AlphaFoldDB" id="A0A8J2FTL0"/>
<dbReference type="InterPro" id="IPR027417">
    <property type="entry name" value="P-loop_NTPase"/>
</dbReference>
<evidence type="ECO:0008006" key="3">
    <source>
        <dbReference type="Google" id="ProtNLM"/>
    </source>
</evidence>
<organism evidence="1 2">
    <name type="scientific">Candidatus Methylacidithermus pantelleriae</name>
    <dbReference type="NCBI Taxonomy" id="2744239"/>
    <lineage>
        <taxon>Bacteria</taxon>
        <taxon>Pseudomonadati</taxon>
        <taxon>Verrucomicrobiota</taxon>
        <taxon>Methylacidiphilae</taxon>
        <taxon>Methylacidiphilales</taxon>
        <taxon>Methylacidiphilaceae</taxon>
        <taxon>Candidatus Methylacidithermus</taxon>
    </lineage>
</organism>
<proteinExistence type="predicted"/>
<dbReference type="Gene3D" id="3.30.420.240">
    <property type="match status" value="1"/>
</dbReference>
<reference evidence="1" key="1">
    <citation type="submission" date="2021-02" db="EMBL/GenBank/DDBJ databases">
        <authorList>
            <person name="Cremers G."/>
            <person name="Picone N."/>
        </authorList>
    </citation>
    <scope>NUCLEOTIDE SEQUENCE</scope>
    <source>
        <strain evidence="1">PQ17</strain>
    </source>
</reference>
<protein>
    <recommendedName>
        <fullName evidence="3">Terminase</fullName>
    </recommendedName>
</protein>
<sequence length="626" mass="72055">MAIHLFEEPNFLDFASKIKIRSKESGIIPLHLNPVQRYLLDEIKVGLANGKHRFVILKSRQEGITTLSCAITIYVCEALPGTQGMLIAGDDPGKESLRKKIRFMIDSLPEEWTSGVAEDNRYCVGLANGSTLFLRHAGYGGLEGGELGRGEGLTYIYGTEMGLWKDPTNYDSLMASFAEKNPYRLGIFEGTAKGIDNLFREIWTKAQNSSEQVAIFLGWWRNPSRRIPRNHPLFKKWWNGRLTPEEKQWVSEVKKQFGFDITDEQIAWARMTCEEKFRGHLSTFYQEFPPTPEYAWQSTGSRFFPSIYLNRCIDRHVREPIRSLRFEYSSDFLNCKVLDCDPEDSDLSIWQPPSPGAKYVMGADPAWGCTDFGSNFCFSLWRCWANRMEQVAEFCTPSLAAYQFAWTIAYVCGQYKDVFLILEINGGGSTVMQELFRLQQLPRTYEGGEPSNMLDFRNAITHYLYKRVDSLSKPNCWHWKTTGGPSGTKQRMMYAIKDLFLQGILIPRSERLIVEMSKIYVLPGGEFQTEGGENDDRVMASAMACIGFTESVRYSVYRQIWTPEMEEKERITPDRMEVTSWKQNYKDLFYDQFYGYLLGAGVITEKEMQEMRYGRDIQGMPLSEVQ</sequence>
<keyword evidence="2" id="KW-1185">Reference proteome</keyword>
<evidence type="ECO:0000313" key="1">
    <source>
        <dbReference type="EMBL" id="CAF0703278.1"/>
    </source>
</evidence>
<evidence type="ECO:0000313" key="2">
    <source>
        <dbReference type="Proteomes" id="UP000663859"/>
    </source>
</evidence>
<name>A0A8J2FTL0_9BACT</name>
<comment type="caution">
    <text evidence="1">The sequence shown here is derived from an EMBL/GenBank/DDBJ whole genome shotgun (WGS) entry which is preliminary data.</text>
</comment>
<dbReference type="Gene3D" id="3.40.50.300">
    <property type="entry name" value="P-loop containing nucleotide triphosphate hydrolases"/>
    <property type="match status" value="1"/>
</dbReference>